<dbReference type="SUPFAM" id="SSF53933">
    <property type="entry name" value="Microbial ribonucleases"/>
    <property type="match status" value="1"/>
</dbReference>
<protein>
    <submittedName>
        <fullName evidence="4">Ribonuclease</fullName>
    </submittedName>
</protein>
<keyword evidence="1" id="KW-0540">Nuclease</keyword>
<dbReference type="Gene3D" id="3.10.450.30">
    <property type="entry name" value="Microbial ribonucleases"/>
    <property type="match status" value="1"/>
</dbReference>
<dbReference type="EMBL" id="CP063656">
    <property type="protein sequence ID" value="QOW19569.1"/>
    <property type="molecule type" value="Genomic_DNA"/>
</dbReference>
<feature type="region of interest" description="Disordered" evidence="3">
    <location>
        <begin position="31"/>
        <end position="65"/>
    </location>
</feature>
<gene>
    <name evidence="4" type="ORF">INQ41_00230</name>
</gene>
<dbReference type="RefSeq" id="WP_193985208.1">
    <property type="nucleotide sequence ID" value="NZ_CP063656.1"/>
</dbReference>
<name>A0A7S6UG27_9GAMM</name>
<organism evidence="4 5">
    <name type="scientific">Novilysobacter ciconiae</name>
    <dbReference type="NCBI Taxonomy" id="2781022"/>
    <lineage>
        <taxon>Bacteria</taxon>
        <taxon>Pseudomonadati</taxon>
        <taxon>Pseudomonadota</taxon>
        <taxon>Gammaproteobacteria</taxon>
        <taxon>Lysobacterales</taxon>
        <taxon>Lysobacteraceae</taxon>
        <taxon>Novilysobacter</taxon>
    </lineage>
</organism>
<dbReference type="AlphaFoldDB" id="A0A7S6UG27"/>
<dbReference type="InterPro" id="IPR016191">
    <property type="entry name" value="Ribonuclease/ribotoxin"/>
</dbReference>
<dbReference type="GO" id="GO:0016787">
    <property type="term" value="F:hydrolase activity"/>
    <property type="evidence" value="ECO:0007669"/>
    <property type="project" value="UniProtKB-KW"/>
</dbReference>
<sequence length="154" mass="16835">MDRTRLWLVVAVIVAGLWSWTQYRQAPVVPPVATGQSPAPSSEAADSVNAPASVSPSSGLQTRFPAFLPGEAQPVLEAIARGGPYAYPQDDGVFQNREGRLPQRARGHYREYTVPTPGASDRGARRIVTGGDPPTEYFYTDDHYGSFRRFEVTP</sequence>
<evidence type="ECO:0000256" key="2">
    <source>
        <dbReference type="ARBA" id="ARBA00022801"/>
    </source>
</evidence>
<reference evidence="4 5" key="1">
    <citation type="submission" date="2020-10" db="EMBL/GenBank/DDBJ databases">
        <title>complete genome sequencing of Lysobacter sp. H21R20.</title>
        <authorList>
            <person name="Bae J.-W."/>
            <person name="Lee S.-Y."/>
        </authorList>
    </citation>
    <scope>NUCLEOTIDE SEQUENCE [LARGE SCALE GENOMIC DNA]</scope>
    <source>
        <strain evidence="4 5">H21R20</strain>
    </source>
</reference>
<proteinExistence type="predicted"/>
<accession>A0A7S6UG27</accession>
<dbReference type="GO" id="GO:0003723">
    <property type="term" value="F:RNA binding"/>
    <property type="evidence" value="ECO:0007669"/>
    <property type="project" value="InterPro"/>
</dbReference>
<feature type="region of interest" description="Disordered" evidence="3">
    <location>
        <begin position="111"/>
        <end position="134"/>
    </location>
</feature>
<evidence type="ECO:0000256" key="3">
    <source>
        <dbReference type="SAM" id="MobiDB-lite"/>
    </source>
</evidence>
<dbReference type="Proteomes" id="UP000594059">
    <property type="component" value="Chromosome"/>
</dbReference>
<keyword evidence="2" id="KW-0378">Hydrolase</keyword>
<dbReference type="Pfam" id="PF00545">
    <property type="entry name" value="Ribonuclease"/>
    <property type="match status" value="1"/>
</dbReference>
<dbReference type="GO" id="GO:0004521">
    <property type="term" value="F:RNA endonuclease activity"/>
    <property type="evidence" value="ECO:0007669"/>
    <property type="project" value="InterPro"/>
</dbReference>
<evidence type="ECO:0000313" key="4">
    <source>
        <dbReference type="EMBL" id="QOW19569.1"/>
    </source>
</evidence>
<keyword evidence="5" id="KW-1185">Reference proteome</keyword>
<dbReference type="KEGG" id="lcic:INQ41_00230"/>
<feature type="compositionally biased region" description="Low complexity" evidence="3">
    <location>
        <begin position="44"/>
        <end position="58"/>
    </location>
</feature>
<evidence type="ECO:0000256" key="1">
    <source>
        <dbReference type="ARBA" id="ARBA00022722"/>
    </source>
</evidence>
<dbReference type="InterPro" id="IPR000026">
    <property type="entry name" value="N1-like"/>
</dbReference>
<evidence type="ECO:0000313" key="5">
    <source>
        <dbReference type="Proteomes" id="UP000594059"/>
    </source>
</evidence>